<comment type="caution">
    <text evidence="10">The sequence shown here is derived from an EMBL/GenBank/DDBJ whole genome shotgun (WGS) entry which is preliminary data.</text>
</comment>
<dbReference type="Gene3D" id="1.10.533.10">
    <property type="entry name" value="Death Domain, Fas"/>
    <property type="match status" value="1"/>
</dbReference>
<keyword evidence="10" id="KW-0808">Transferase</keyword>
<protein>
    <submittedName>
        <fullName evidence="10">Receptor-interacting serine/threonine-protein kinase 2</fullName>
    </submittedName>
</protein>
<evidence type="ECO:0000256" key="6">
    <source>
        <dbReference type="SAM" id="Phobius"/>
    </source>
</evidence>
<keyword evidence="2 6" id="KW-0812">Transmembrane</keyword>
<evidence type="ECO:0000256" key="4">
    <source>
        <dbReference type="ARBA" id="ARBA00023136"/>
    </source>
</evidence>
<dbReference type="Proteomes" id="UP000289886">
    <property type="component" value="Unassembled WGS sequence"/>
</dbReference>
<dbReference type="GO" id="GO:0043123">
    <property type="term" value="P:positive regulation of canonical NF-kappaB signal transduction"/>
    <property type="evidence" value="ECO:0007669"/>
    <property type="project" value="UniProtKB-ARBA"/>
</dbReference>
<dbReference type="AlphaFoldDB" id="A0A662YT70"/>
<dbReference type="InterPro" id="IPR051681">
    <property type="entry name" value="Ser/Thr_Kinases-Pseudokinases"/>
</dbReference>
<reference evidence="10 11" key="1">
    <citation type="submission" date="2019-01" db="EMBL/GenBank/DDBJ databases">
        <title>Draft Genome and Complete Hox-Cluster Characterization of the Sterlet Sturgeon (Acipenser ruthenus).</title>
        <authorList>
            <person name="Wei Q."/>
        </authorList>
    </citation>
    <scope>NUCLEOTIDE SEQUENCE [LARGE SCALE GENOMIC DNA]</scope>
    <source>
        <strain evidence="10">WHYD16114868_AA</strain>
        <tissue evidence="10">Blood</tissue>
    </source>
</reference>
<evidence type="ECO:0000259" key="7">
    <source>
        <dbReference type="PROSITE" id="PS50011"/>
    </source>
</evidence>
<dbReference type="GO" id="GO:0004930">
    <property type="term" value="F:G protein-coupled receptor activity"/>
    <property type="evidence" value="ECO:0007669"/>
    <property type="project" value="InterPro"/>
</dbReference>
<feature type="transmembrane region" description="Helical" evidence="6">
    <location>
        <begin position="176"/>
        <end position="196"/>
    </location>
</feature>
<dbReference type="GO" id="GO:0004706">
    <property type="term" value="F:JUN kinase kinase kinase activity"/>
    <property type="evidence" value="ECO:0007669"/>
    <property type="project" value="TreeGrafter"/>
</dbReference>
<dbReference type="PROSITE" id="PS50261">
    <property type="entry name" value="G_PROTEIN_RECEP_F2_4"/>
    <property type="match status" value="1"/>
</dbReference>
<dbReference type="EMBL" id="SCEB01000317">
    <property type="protein sequence ID" value="RXM99682.1"/>
    <property type="molecule type" value="Genomic_DNA"/>
</dbReference>
<evidence type="ECO:0000313" key="11">
    <source>
        <dbReference type="Proteomes" id="UP000289886"/>
    </source>
</evidence>
<dbReference type="InterPro" id="IPR011029">
    <property type="entry name" value="DEATH-like_dom_sf"/>
</dbReference>
<dbReference type="Gene3D" id="1.20.1070.10">
    <property type="entry name" value="Rhodopsin 7-helix transmembrane proteins"/>
    <property type="match status" value="1"/>
</dbReference>
<keyword evidence="4 6" id="KW-0472">Membrane</keyword>
<dbReference type="InterPro" id="IPR000832">
    <property type="entry name" value="GPCR_2_secretin-like"/>
</dbReference>
<gene>
    <name evidence="10" type="ORF">EOD39_10983</name>
</gene>
<dbReference type="GO" id="GO:0007166">
    <property type="term" value="P:cell surface receptor signaling pathway"/>
    <property type="evidence" value="ECO:0007669"/>
    <property type="project" value="InterPro"/>
</dbReference>
<evidence type="ECO:0000256" key="2">
    <source>
        <dbReference type="ARBA" id="ARBA00022692"/>
    </source>
</evidence>
<evidence type="ECO:0000259" key="8">
    <source>
        <dbReference type="PROSITE" id="PS50209"/>
    </source>
</evidence>
<dbReference type="SUPFAM" id="SSF56112">
    <property type="entry name" value="Protein kinase-like (PK-like)"/>
    <property type="match status" value="1"/>
</dbReference>
<feature type="domain" description="G-protein coupled receptors family 2 profile 2" evidence="9">
    <location>
        <begin position="70"/>
        <end position="192"/>
    </location>
</feature>
<sequence length="731" mass="80657">MYYSTDIVSTVTQTVHSDQDKNSVILNGDVVGVTVENEVIADLVEPVIFTFFHKKQPQISNKPVHNLEAQTNITYIGCGISALCCVLTIGLFLCQRKCTSDKSSLIHMNLAVALLLLNVSFLLNMTLASLCNERVCTLLALMLHYSLLCSFTWMGIEAYNVYRLLCQVFRTYTSLYMLKLCLVGFVLPAAFVCGFASRGAYGLYRITSSTGTETTMSCQCRMAQPCNVLSIPSLDVENLTLIRASSGACLRGQLRGHGRQVSIKVLTVRPTTESDWTERLKEIALVCRVVSDCMGGGSLLSLLYECQLFPELPLPLLLRILLDVAEGVCHLHSLTPPLLHEALKSSNVLLDTQNRAKVCDYGLSQWRAWTLQSVPADYSGLCSGDLAYLSPETLRGEAPSAKGDVYSFAMLMWETLSRRRPYQDIGQPQDLVSSVQSGARPDTGEEFIPVAVPQRNSLIQLMTQCWHPDPHTRPQIRDCVLELRRVVETFHPDTLSQAALLLKEMKERAVEGCKDQLIHTLQIEINNLEISSRNPKNAGNKSVPMETVQMLKSAPVGPDPRRTSPKTPPVPQMGRGVPMEAASQRESCSFASSLPSKPACLRGDGGEQQSSPDRCCPGQSPPPPPLHQTDSFSQPDQCTLAWFPERSCCRILQDRRGSIVRGMTEGRLNYVLDRLRSRQALAREDYEYITAALTLAARTRCLLDTCLCLGEGTAQLVVQALGLGSSRGLCQ</sequence>
<feature type="region of interest" description="Disordered" evidence="5">
    <location>
        <begin position="553"/>
        <end position="633"/>
    </location>
</feature>
<keyword evidence="3 6" id="KW-1133">Transmembrane helix</keyword>
<evidence type="ECO:0000256" key="1">
    <source>
        <dbReference type="ARBA" id="ARBA00004141"/>
    </source>
</evidence>
<organism evidence="10 11">
    <name type="scientific">Acipenser ruthenus</name>
    <name type="common">Sterlet sturgeon</name>
    <dbReference type="NCBI Taxonomy" id="7906"/>
    <lineage>
        <taxon>Eukaryota</taxon>
        <taxon>Metazoa</taxon>
        <taxon>Chordata</taxon>
        <taxon>Craniata</taxon>
        <taxon>Vertebrata</taxon>
        <taxon>Euteleostomi</taxon>
        <taxon>Actinopterygii</taxon>
        <taxon>Chondrostei</taxon>
        <taxon>Acipenseriformes</taxon>
        <taxon>Acipenseridae</taxon>
        <taxon>Acipenser</taxon>
    </lineage>
</organism>
<feature type="transmembrane region" description="Helical" evidence="6">
    <location>
        <begin position="72"/>
        <end position="93"/>
    </location>
</feature>
<feature type="transmembrane region" description="Helical" evidence="6">
    <location>
        <begin position="135"/>
        <end position="156"/>
    </location>
</feature>
<keyword evidence="11" id="KW-1185">Reference proteome</keyword>
<dbReference type="Pfam" id="PF00002">
    <property type="entry name" value="7tm_2"/>
    <property type="match status" value="1"/>
</dbReference>
<evidence type="ECO:0000256" key="5">
    <source>
        <dbReference type="SAM" id="MobiDB-lite"/>
    </source>
</evidence>
<dbReference type="Pfam" id="PF00619">
    <property type="entry name" value="CARD"/>
    <property type="match status" value="1"/>
</dbReference>
<feature type="compositionally biased region" description="Polar residues" evidence="5">
    <location>
        <begin position="584"/>
        <end position="595"/>
    </location>
</feature>
<dbReference type="PANTHER" id="PTHR44329">
    <property type="entry name" value="SERINE/THREONINE-PROTEIN KINASE TNNI3K-RELATED"/>
    <property type="match status" value="1"/>
</dbReference>
<evidence type="ECO:0000259" key="9">
    <source>
        <dbReference type="PROSITE" id="PS50261"/>
    </source>
</evidence>
<dbReference type="GO" id="GO:0016020">
    <property type="term" value="C:membrane"/>
    <property type="evidence" value="ECO:0007669"/>
    <property type="project" value="UniProtKB-SubCell"/>
</dbReference>
<dbReference type="InterPro" id="IPR001245">
    <property type="entry name" value="Ser-Thr/Tyr_kinase_cat_dom"/>
</dbReference>
<dbReference type="GO" id="GO:0005524">
    <property type="term" value="F:ATP binding"/>
    <property type="evidence" value="ECO:0007669"/>
    <property type="project" value="InterPro"/>
</dbReference>
<dbReference type="GO" id="GO:0042981">
    <property type="term" value="P:regulation of apoptotic process"/>
    <property type="evidence" value="ECO:0007669"/>
    <property type="project" value="InterPro"/>
</dbReference>
<dbReference type="GO" id="GO:0031349">
    <property type="term" value="P:positive regulation of defense response"/>
    <property type="evidence" value="ECO:0007669"/>
    <property type="project" value="UniProtKB-ARBA"/>
</dbReference>
<dbReference type="PROSITE" id="PS50209">
    <property type="entry name" value="CARD"/>
    <property type="match status" value="1"/>
</dbReference>
<dbReference type="Gene3D" id="1.10.510.10">
    <property type="entry name" value="Transferase(Phosphotransferase) domain 1"/>
    <property type="match status" value="1"/>
</dbReference>
<dbReference type="PROSITE" id="PS50011">
    <property type="entry name" value="PROTEIN_KINASE_DOM"/>
    <property type="match status" value="1"/>
</dbReference>
<dbReference type="PANTHER" id="PTHR44329:SF143">
    <property type="entry name" value="RECEPTOR INTERACTING SERINE_THREONINE KINASE 2"/>
    <property type="match status" value="1"/>
</dbReference>
<evidence type="ECO:0000256" key="3">
    <source>
        <dbReference type="ARBA" id="ARBA00022989"/>
    </source>
</evidence>
<dbReference type="InterPro" id="IPR011009">
    <property type="entry name" value="Kinase-like_dom_sf"/>
</dbReference>
<dbReference type="InterPro" id="IPR000719">
    <property type="entry name" value="Prot_kinase_dom"/>
</dbReference>
<feature type="transmembrane region" description="Helical" evidence="6">
    <location>
        <begin position="105"/>
        <end position="123"/>
    </location>
</feature>
<dbReference type="InterPro" id="IPR017981">
    <property type="entry name" value="GPCR_2-like_7TM"/>
</dbReference>
<feature type="domain" description="Protein kinase" evidence="7">
    <location>
        <begin position="190"/>
        <end position="494"/>
    </location>
</feature>
<evidence type="ECO:0000313" key="10">
    <source>
        <dbReference type="EMBL" id="RXM99682.1"/>
    </source>
</evidence>
<name>A0A662YT70_ACIRT</name>
<dbReference type="InterPro" id="IPR001315">
    <property type="entry name" value="CARD"/>
</dbReference>
<dbReference type="Pfam" id="PF07714">
    <property type="entry name" value="PK_Tyr_Ser-Thr"/>
    <property type="match status" value="1"/>
</dbReference>
<dbReference type="SUPFAM" id="SSF47986">
    <property type="entry name" value="DEATH domain"/>
    <property type="match status" value="1"/>
</dbReference>
<accession>A0A662YT70</accession>
<keyword evidence="10" id="KW-0418">Kinase</keyword>
<proteinExistence type="predicted"/>
<keyword evidence="10" id="KW-0675">Receptor</keyword>
<feature type="domain" description="CARD" evidence="8">
    <location>
        <begin position="644"/>
        <end position="721"/>
    </location>
</feature>
<comment type="subcellular location">
    <subcellularLocation>
        <location evidence="1">Membrane</location>
        <topology evidence="1">Multi-pass membrane protein</topology>
    </subcellularLocation>
</comment>